<feature type="transmembrane region" description="Helical" evidence="1">
    <location>
        <begin position="49"/>
        <end position="72"/>
    </location>
</feature>
<accession>A0A972F8L6</accession>
<proteinExistence type="predicted"/>
<dbReference type="InterPro" id="IPR019886">
    <property type="entry name" value="Na_symporter_ssu"/>
</dbReference>
<dbReference type="NCBIfam" id="TIGR03647">
    <property type="entry name" value="Na_symport_sm"/>
    <property type="match status" value="1"/>
</dbReference>
<dbReference type="EMBL" id="WTVM01000097">
    <property type="protein sequence ID" value="NMG04151.1"/>
    <property type="molecule type" value="Genomic_DNA"/>
</dbReference>
<protein>
    <submittedName>
        <fullName evidence="3">DUF4212 domain-containing protein</fullName>
    </submittedName>
</protein>
<keyword evidence="1" id="KW-1133">Transmembrane helix</keyword>
<evidence type="ECO:0000256" key="1">
    <source>
        <dbReference type="SAM" id="Phobius"/>
    </source>
</evidence>
<evidence type="ECO:0000313" key="3">
    <source>
        <dbReference type="EMBL" id="NMG04151.1"/>
    </source>
</evidence>
<dbReference type="Proteomes" id="UP000599523">
    <property type="component" value="Unassembled WGS sequence"/>
</dbReference>
<comment type="caution">
    <text evidence="3">The sequence shown here is derived from an EMBL/GenBank/DDBJ whole genome shotgun (WGS) entry which is preliminary data.</text>
</comment>
<keyword evidence="1" id="KW-0472">Membrane</keyword>
<evidence type="ECO:0000313" key="4">
    <source>
        <dbReference type="Proteomes" id="UP000599523"/>
    </source>
</evidence>
<dbReference type="AlphaFoldDB" id="A0A972F8L6"/>
<reference evidence="3" key="1">
    <citation type="submission" date="2019-12" db="EMBL/GenBank/DDBJ databases">
        <title>Comparative genomics gives insights into the taxonomy of the Azoarcus-Aromatoleum group and reveals separate origins of nif in the plant-associated Azoarcus and non-plant-associated Aromatoleum sub-groups.</title>
        <authorList>
            <person name="Lafos M."/>
            <person name="Maluk M."/>
            <person name="Batista M."/>
            <person name="Junghare M."/>
            <person name="Carmona M."/>
            <person name="Faoro H."/>
            <person name="Cruz L.M."/>
            <person name="Battistoni F."/>
            <person name="De Souza E."/>
            <person name="Pedrosa F."/>
            <person name="Chen W.-M."/>
            <person name="Poole P.S."/>
            <person name="Dixon R.A."/>
            <person name="James E.K."/>
        </authorList>
    </citation>
    <scope>NUCLEOTIDE SEQUENCE</scope>
    <source>
        <strain evidence="3">NSC3</strain>
    </source>
</reference>
<evidence type="ECO:0000259" key="2">
    <source>
        <dbReference type="Pfam" id="PF13937"/>
    </source>
</evidence>
<organism evidence="3 4">
    <name type="scientific">Azoarcus taiwanensis</name>
    <dbReference type="NCBI Taxonomy" id="666964"/>
    <lineage>
        <taxon>Bacteria</taxon>
        <taxon>Pseudomonadati</taxon>
        <taxon>Pseudomonadota</taxon>
        <taxon>Betaproteobacteria</taxon>
        <taxon>Rhodocyclales</taxon>
        <taxon>Zoogloeaceae</taxon>
        <taxon>Azoarcus</taxon>
    </lineage>
</organism>
<dbReference type="Pfam" id="PF13937">
    <property type="entry name" value="DUF4212"/>
    <property type="match status" value="1"/>
</dbReference>
<gene>
    <name evidence="3" type="ORF">GPA21_14425</name>
</gene>
<dbReference type="RefSeq" id="WP_168988835.1">
    <property type="nucleotide sequence ID" value="NZ_CAWPHM010000327.1"/>
</dbReference>
<name>A0A972F8L6_9RHOO</name>
<feature type="transmembrane region" description="Helical" evidence="1">
    <location>
        <begin position="12"/>
        <end position="37"/>
    </location>
</feature>
<keyword evidence="4" id="KW-1185">Reference proteome</keyword>
<feature type="domain" description="Sodium symporter small subunit" evidence="2">
    <location>
        <begin position="8"/>
        <end position="82"/>
    </location>
</feature>
<keyword evidence="1" id="KW-0812">Transmembrane</keyword>
<sequence>MKLTRRHRVYWRINLILTASLLMVWFLISFVTGYFARELNEYSFLGFPLSFYIFSQGSLIVYLLIIGIYVWVMNRLDRRFGVAERR</sequence>